<comment type="caution">
    <text evidence="1">The sequence shown here is derived from an EMBL/GenBank/DDBJ whole genome shotgun (WGS) entry which is preliminary data.</text>
</comment>
<evidence type="ECO:0000313" key="2">
    <source>
        <dbReference type="Proteomes" id="UP000821865"/>
    </source>
</evidence>
<protein>
    <submittedName>
        <fullName evidence="1">Uncharacterized protein</fullName>
    </submittedName>
</protein>
<name>A0ACB8DCM4_DERSI</name>
<organism evidence="1 2">
    <name type="scientific">Dermacentor silvarum</name>
    <name type="common">Tick</name>
    <dbReference type="NCBI Taxonomy" id="543639"/>
    <lineage>
        <taxon>Eukaryota</taxon>
        <taxon>Metazoa</taxon>
        <taxon>Ecdysozoa</taxon>
        <taxon>Arthropoda</taxon>
        <taxon>Chelicerata</taxon>
        <taxon>Arachnida</taxon>
        <taxon>Acari</taxon>
        <taxon>Parasitiformes</taxon>
        <taxon>Ixodida</taxon>
        <taxon>Ixodoidea</taxon>
        <taxon>Ixodidae</taxon>
        <taxon>Rhipicephalinae</taxon>
        <taxon>Dermacentor</taxon>
    </lineage>
</organism>
<evidence type="ECO:0000313" key="1">
    <source>
        <dbReference type="EMBL" id="KAH7965869.1"/>
    </source>
</evidence>
<gene>
    <name evidence="1" type="ORF">HPB49_011677</name>
</gene>
<keyword evidence="2" id="KW-1185">Reference proteome</keyword>
<reference evidence="1" key="1">
    <citation type="submission" date="2020-05" db="EMBL/GenBank/DDBJ databases">
        <title>Large-scale comparative analyses of tick genomes elucidate their genetic diversity and vector capacities.</title>
        <authorList>
            <person name="Jia N."/>
            <person name="Wang J."/>
            <person name="Shi W."/>
            <person name="Du L."/>
            <person name="Sun Y."/>
            <person name="Zhan W."/>
            <person name="Jiang J."/>
            <person name="Wang Q."/>
            <person name="Zhang B."/>
            <person name="Ji P."/>
            <person name="Sakyi L.B."/>
            <person name="Cui X."/>
            <person name="Yuan T."/>
            <person name="Jiang B."/>
            <person name="Yang W."/>
            <person name="Lam T.T.-Y."/>
            <person name="Chang Q."/>
            <person name="Ding S."/>
            <person name="Wang X."/>
            <person name="Zhu J."/>
            <person name="Ruan X."/>
            <person name="Zhao L."/>
            <person name="Wei J."/>
            <person name="Que T."/>
            <person name="Du C."/>
            <person name="Cheng J."/>
            <person name="Dai P."/>
            <person name="Han X."/>
            <person name="Huang E."/>
            <person name="Gao Y."/>
            <person name="Liu J."/>
            <person name="Shao H."/>
            <person name="Ye R."/>
            <person name="Li L."/>
            <person name="Wei W."/>
            <person name="Wang X."/>
            <person name="Wang C."/>
            <person name="Yang T."/>
            <person name="Huo Q."/>
            <person name="Li W."/>
            <person name="Guo W."/>
            <person name="Chen H."/>
            <person name="Zhou L."/>
            <person name="Ni X."/>
            <person name="Tian J."/>
            <person name="Zhou Y."/>
            <person name="Sheng Y."/>
            <person name="Liu T."/>
            <person name="Pan Y."/>
            <person name="Xia L."/>
            <person name="Li J."/>
            <person name="Zhao F."/>
            <person name="Cao W."/>
        </authorList>
    </citation>
    <scope>NUCLEOTIDE SEQUENCE</scope>
    <source>
        <strain evidence="1">Dsil-2018</strain>
    </source>
</reference>
<proteinExistence type="predicted"/>
<sequence>MNRGHVYLVEVTTTKKKKFERLVQPLIFPCELFILTAPACPLEAEQCSSWCQDHGCLDGQCTCGVWDGCHCTGCCTEVPKVDCVDINCVEAAKPRGVRLSLDYEIVPVYEHRPRALACFRCHGLGHMAKFCPSPAVCRHCGRTHKEDSQCEETPFCVACQAAGHISLAPNCPTRACKAASSPPPKKSPATETERGEQELPLVNSTGTPLKTWSQVMTSNRVKSNGKGEDKTEHFEQVQAVSAGAWSKFQQQMENLIQQKLDAMQKQITSWIQASQGQHAQAAINPPQLGKATKPLAPAPPKKPSLIPPEHTLQSKATSLPNTETQCASQNSPAFLERKSPVTVDRAMDTIMQLLEKLNSRMEAIERAIEQQEQVIMQHKEVNERELAQHKATLDEYNRNWRRSRDRSRD</sequence>
<dbReference type="EMBL" id="CM023471">
    <property type="protein sequence ID" value="KAH7965869.1"/>
    <property type="molecule type" value="Genomic_DNA"/>
</dbReference>
<dbReference type="Proteomes" id="UP000821865">
    <property type="component" value="Chromosome 2"/>
</dbReference>
<accession>A0ACB8DCM4</accession>